<reference evidence="2 3" key="1">
    <citation type="journal article" date="2017" name="Genome Biol.">
        <title>New reference genome sequences of hot pepper reveal the massive evolution of plant disease-resistance genes by retroduplication.</title>
        <authorList>
            <person name="Kim S."/>
            <person name="Park J."/>
            <person name="Yeom S.I."/>
            <person name="Kim Y.M."/>
            <person name="Seo E."/>
            <person name="Kim K.T."/>
            <person name="Kim M.S."/>
            <person name="Lee J.M."/>
            <person name="Cheong K."/>
            <person name="Shin H.S."/>
            <person name="Kim S.B."/>
            <person name="Han K."/>
            <person name="Lee J."/>
            <person name="Park M."/>
            <person name="Lee H.A."/>
            <person name="Lee H.Y."/>
            <person name="Lee Y."/>
            <person name="Oh S."/>
            <person name="Lee J.H."/>
            <person name="Choi E."/>
            <person name="Choi E."/>
            <person name="Lee S.E."/>
            <person name="Jeon J."/>
            <person name="Kim H."/>
            <person name="Choi G."/>
            <person name="Song H."/>
            <person name="Lee J."/>
            <person name="Lee S.C."/>
            <person name="Kwon J.K."/>
            <person name="Lee H.Y."/>
            <person name="Koo N."/>
            <person name="Hong Y."/>
            <person name="Kim R.W."/>
            <person name="Kang W.H."/>
            <person name="Huh J.H."/>
            <person name="Kang B.C."/>
            <person name="Yang T.J."/>
            <person name="Lee Y.H."/>
            <person name="Bennetzen J.L."/>
            <person name="Choi D."/>
        </authorList>
    </citation>
    <scope>NUCLEOTIDE SEQUENCE [LARGE SCALE GENOMIC DNA]</scope>
    <source>
        <strain evidence="3">cv. PBC81</strain>
    </source>
</reference>
<name>A0A2G2VXN7_CAPBA</name>
<dbReference type="AlphaFoldDB" id="A0A2G2VXN7"/>
<keyword evidence="1" id="KW-0175">Coiled coil</keyword>
<keyword evidence="3" id="KW-1185">Reference proteome</keyword>
<sequence>MEVEQELGRVKDEASSLANQLLEVQKTVKSLEHVLSAANKNIPQFLDDKKELEAAKALVQKELEKVMEVASAKTAEFENVFADRKFIENALSLAEKNVLVLKNVKFKEALLCEDVAESELQKIKQEFSFHTNRPKMADEAIQSLETQ</sequence>
<accession>A0A2G2VXN7</accession>
<protein>
    <submittedName>
        <fullName evidence="2">Uncharacterized protein</fullName>
    </submittedName>
</protein>
<evidence type="ECO:0000256" key="1">
    <source>
        <dbReference type="SAM" id="Coils"/>
    </source>
</evidence>
<gene>
    <name evidence="2" type="ORF">CQW23_21319</name>
</gene>
<feature type="coiled-coil region" evidence="1">
    <location>
        <begin position="21"/>
        <end position="69"/>
    </location>
</feature>
<evidence type="ECO:0000313" key="2">
    <source>
        <dbReference type="EMBL" id="PHT37746.1"/>
    </source>
</evidence>
<dbReference type="EMBL" id="MLFT02000009">
    <property type="protein sequence ID" value="PHT37746.1"/>
    <property type="molecule type" value="Genomic_DNA"/>
</dbReference>
<dbReference type="OrthoDB" id="1745610at2759"/>
<evidence type="ECO:0000313" key="3">
    <source>
        <dbReference type="Proteomes" id="UP000224567"/>
    </source>
</evidence>
<proteinExistence type="predicted"/>
<organism evidence="2 3">
    <name type="scientific">Capsicum baccatum</name>
    <name type="common">Peruvian pepper</name>
    <dbReference type="NCBI Taxonomy" id="33114"/>
    <lineage>
        <taxon>Eukaryota</taxon>
        <taxon>Viridiplantae</taxon>
        <taxon>Streptophyta</taxon>
        <taxon>Embryophyta</taxon>
        <taxon>Tracheophyta</taxon>
        <taxon>Spermatophyta</taxon>
        <taxon>Magnoliopsida</taxon>
        <taxon>eudicotyledons</taxon>
        <taxon>Gunneridae</taxon>
        <taxon>Pentapetalae</taxon>
        <taxon>asterids</taxon>
        <taxon>lamiids</taxon>
        <taxon>Solanales</taxon>
        <taxon>Solanaceae</taxon>
        <taxon>Solanoideae</taxon>
        <taxon>Capsiceae</taxon>
        <taxon>Capsicum</taxon>
    </lineage>
</organism>
<reference evidence="3" key="2">
    <citation type="journal article" date="2017" name="J. Anim. Genet.">
        <title>Multiple reference genome sequences of hot pepper reveal the massive evolution of plant disease resistance genes by retroduplication.</title>
        <authorList>
            <person name="Kim S."/>
            <person name="Park J."/>
            <person name="Yeom S.-I."/>
            <person name="Kim Y.-M."/>
            <person name="Seo E."/>
            <person name="Kim K.-T."/>
            <person name="Kim M.-S."/>
            <person name="Lee J.M."/>
            <person name="Cheong K."/>
            <person name="Shin H.-S."/>
            <person name="Kim S.-B."/>
            <person name="Han K."/>
            <person name="Lee J."/>
            <person name="Park M."/>
            <person name="Lee H.-A."/>
            <person name="Lee H.-Y."/>
            <person name="Lee Y."/>
            <person name="Oh S."/>
            <person name="Lee J.H."/>
            <person name="Choi E."/>
            <person name="Choi E."/>
            <person name="Lee S.E."/>
            <person name="Jeon J."/>
            <person name="Kim H."/>
            <person name="Choi G."/>
            <person name="Song H."/>
            <person name="Lee J."/>
            <person name="Lee S.-C."/>
            <person name="Kwon J.-K."/>
            <person name="Lee H.-Y."/>
            <person name="Koo N."/>
            <person name="Hong Y."/>
            <person name="Kim R.W."/>
            <person name="Kang W.-H."/>
            <person name="Huh J.H."/>
            <person name="Kang B.-C."/>
            <person name="Yang T.-J."/>
            <person name="Lee Y.-H."/>
            <person name="Bennetzen J.L."/>
            <person name="Choi D."/>
        </authorList>
    </citation>
    <scope>NUCLEOTIDE SEQUENCE [LARGE SCALE GENOMIC DNA]</scope>
    <source>
        <strain evidence="3">cv. PBC81</strain>
    </source>
</reference>
<comment type="caution">
    <text evidence="2">The sequence shown here is derived from an EMBL/GenBank/DDBJ whole genome shotgun (WGS) entry which is preliminary data.</text>
</comment>
<dbReference type="Proteomes" id="UP000224567">
    <property type="component" value="Unassembled WGS sequence"/>
</dbReference>